<reference evidence="2 3" key="1">
    <citation type="submission" date="2024-09" db="EMBL/GenBank/DDBJ databases">
        <authorList>
            <person name="Ruan L."/>
        </authorList>
    </citation>
    <scope>NUCLEOTIDE SEQUENCE [LARGE SCALE GENOMIC DNA]</scope>
    <source>
        <strain evidence="2 3">D33</strain>
    </source>
</reference>
<dbReference type="EMBL" id="JBHILM010000031">
    <property type="protein sequence ID" value="MFB5683874.1"/>
    <property type="molecule type" value="Genomic_DNA"/>
</dbReference>
<accession>A0ABV5BGC3</accession>
<protein>
    <submittedName>
        <fullName evidence="2">Uncharacterized protein</fullName>
    </submittedName>
</protein>
<sequence>MIEIRAGGNMDKITPREESSYLFNVDVLVKGSSNAAALQSLMEVLNSFEQIADYRVVSGIELGSLIETALKMKKKALSEQANTFESLPNGQKNKQQKPGASKAASKNNASPAPSAGSQSSSMHDLINTYIKKNSLVRLVVNRYGGQRSIPCRIINNDQESGILSVYHVDEKQVYTFKINEIDEIYPT</sequence>
<feature type="region of interest" description="Disordered" evidence="1">
    <location>
        <begin position="81"/>
        <end position="120"/>
    </location>
</feature>
<keyword evidence="3" id="KW-1185">Reference proteome</keyword>
<feature type="compositionally biased region" description="Polar residues" evidence="1">
    <location>
        <begin position="81"/>
        <end position="98"/>
    </location>
</feature>
<gene>
    <name evidence="2" type="ORF">ACE3NQ_23445</name>
</gene>
<comment type="caution">
    <text evidence="2">The sequence shown here is derived from an EMBL/GenBank/DDBJ whole genome shotgun (WGS) entry which is preliminary data.</text>
</comment>
<evidence type="ECO:0000313" key="2">
    <source>
        <dbReference type="EMBL" id="MFB5683874.1"/>
    </source>
</evidence>
<proteinExistence type="predicted"/>
<dbReference type="RefSeq" id="WP_375527593.1">
    <property type="nucleotide sequence ID" value="NZ_JBHILM010000031.1"/>
</dbReference>
<organism evidence="2 3">
    <name type="scientific">Paenibacillus terreus</name>
    <dbReference type="NCBI Taxonomy" id="1387834"/>
    <lineage>
        <taxon>Bacteria</taxon>
        <taxon>Bacillati</taxon>
        <taxon>Bacillota</taxon>
        <taxon>Bacilli</taxon>
        <taxon>Bacillales</taxon>
        <taxon>Paenibacillaceae</taxon>
        <taxon>Paenibacillus</taxon>
    </lineage>
</organism>
<feature type="compositionally biased region" description="Low complexity" evidence="1">
    <location>
        <begin position="99"/>
        <end position="120"/>
    </location>
</feature>
<evidence type="ECO:0000313" key="3">
    <source>
        <dbReference type="Proteomes" id="UP001580407"/>
    </source>
</evidence>
<dbReference type="Proteomes" id="UP001580407">
    <property type="component" value="Unassembled WGS sequence"/>
</dbReference>
<evidence type="ECO:0000256" key="1">
    <source>
        <dbReference type="SAM" id="MobiDB-lite"/>
    </source>
</evidence>
<name>A0ABV5BGC3_9BACL</name>